<dbReference type="InterPro" id="IPR051548">
    <property type="entry name" value="Grx-like_ET"/>
</dbReference>
<dbReference type="PANTHER" id="PTHR34386:SF1">
    <property type="entry name" value="GLUTAREDOXIN-LIKE PROTEIN NRDH"/>
    <property type="match status" value="1"/>
</dbReference>
<dbReference type="CDD" id="cd02976">
    <property type="entry name" value="NrdH"/>
    <property type="match status" value="1"/>
</dbReference>
<feature type="domain" description="Glutaredoxin" evidence="1">
    <location>
        <begin position="6"/>
        <end position="65"/>
    </location>
</feature>
<reference evidence="2" key="1">
    <citation type="submission" date="2020-07" db="EMBL/GenBank/DDBJ databases">
        <title>Huge and variable diversity of episymbiotic CPR bacteria and DPANN archaea in groundwater ecosystems.</title>
        <authorList>
            <person name="He C.Y."/>
            <person name="Keren R."/>
            <person name="Whittaker M."/>
            <person name="Farag I.F."/>
            <person name="Doudna J."/>
            <person name="Cate J.H.D."/>
            <person name="Banfield J.F."/>
        </authorList>
    </citation>
    <scope>NUCLEOTIDE SEQUENCE</scope>
    <source>
        <strain evidence="2">NC_groundwater_972_Pr1_S-0.2um_49_27</strain>
    </source>
</reference>
<accession>A0A9D6LUF5</accession>
<protein>
    <submittedName>
        <fullName evidence="2">Glutaredoxin family protein</fullName>
    </submittedName>
</protein>
<proteinExistence type="predicted"/>
<dbReference type="PROSITE" id="PS51354">
    <property type="entry name" value="GLUTAREDOXIN_2"/>
    <property type="match status" value="1"/>
</dbReference>
<sequence length="80" mass="8821">MPTPSVKIYTTPVCVYCKMAKSFFAENDVKYEEVNVASDTKAREEMIAKSRQIGVPVIDIGGKIIIGFDKPRIAEALGIK</sequence>
<organism evidence="2 3">
    <name type="scientific">Candidatus Sungiibacteriota bacterium</name>
    <dbReference type="NCBI Taxonomy" id="2750080"/>
    <lineage>
        <taxon>Bacteria</taxon>
        <taxon>Candidatus Sungiibacteriota</taxon>
    </lineage>
</organism>
<comment type="caution">
    <text evidence="2">The sequence shown here is derived from an EMBL/GenBank/DDBJ whole genome shotgun (WGS) entry which is preliminary data.</text>
</comment>
<evidence type="ECO:0000259" key="1">
    <source>
        <dbReference type="Pfam" id="PF00462"/>
    </source>
</evidence>
<dbReference type="Pfam" id="PF00462">
    <property type="entry name" value="Glutaredoxin"/>
    <property type="match status" value="1"/>
</dbReference>
<dbReference type="Gene3D" id="3.40.30.10">
    <property type="entry name" value="Glutaredoxin"/>
    <property type="match status" value="1"/>
</dbReference>
<evidence type="ECO:0000313" key="3">
    <source>
        <dbReference type="Proteomes" id="UP000808388"/>
    </source>
</evidence>
<dbReference type="PANTHER" id="PTHR34386">
    <property type="entry name" value="GLUTAREDOXIN"/>
    <property type="match status" value="1"/>
</dbReference>
<evidence type="ECO:0000313" key="2">
    <source>
        <dbReference type="EMBL" id="MBI3627889.1"/>
    </source>
</evidence>
<name>A0A9D6LUF5_9BACT</name>
<dbReference type="EMBL" id="JACQCQ010000013">
    <property type="protein sequence ID" value="MBI3627889.1"/>
    <property type="molecule type" value="Genomic_DNA"/>
</dbReference>
<gene>
    <name evidence="2" type="ORF">HY220_04090</name>
</gene>
<dbReference type="Proteomes" id="UP000808388">
    <property type="component" value="Unassembled WGS sequence"/>
</dbReference>
<dbReference type="SUPFAM" id="SSF52833">
    <property type="entry name" value="Thioredoxin-like"/>
    <property type="match status" value="1"/>
</dbReference>
<dbReference type="AlphaFoldDB" id="A0A9D6LUF5"/>
<dbReference type="InterPro" id="IPR002109">
    <property type="entry name" value="Glutaredoxin"/>
</dbReference>
<dbReference type="GO" id="GO:0045454">
    <property type="term" value="P:cell redox homeostasis"/>
    <property type="evidence" value="ECO:0007669"/>
    <property type="project" value="TreeGrafter"/>
</dbReference>
<dbReference type="InterPro" id="IPR036249">
    <property type="entry name" value="Thioredoxin-like_sf"/>
</dbReference>
<dbReference type="GO" id="GO:0009055">
    <property type="term" value="F:electron transfer activity"/>
    <property type="evidence" value="ECO:0007669"/>
    <property type="project" value="TreeGrafter"/>
</dbReference>